<sequence>MIDHFGITVKDLEASKLFYQKALEPLGYKLAFEIPQAVSFAEPRTAPAGDFWLSQGQSDASHFAFRAETREQVDAFYQAGLAAGGQDNGAPGIRPQYHQPYYAAFVLDPDGNNVEAVCHKE</sequence>
<dbReference type="PANTHER" id="PTHR35006:SF2">
    <property type="entry name" value="GLYOXALASE FAMILY PROTEIN (AFU_ORTHOLOGUE AFUA_5G14830)"/>
    <property type="match status" value="1"/>
</dbReference>
<dbReference type="STRING" id="45634.SCRDD08_01021"/>
<gene>
    <name evidence="2" type="ORF">SCRDD08_01021</name>
</gene>
<accession>A0A139N1E9</accession>
<dbReference type="GO" id="GO:0016829">
    <property type="term" value="F:lyase activity"/>
    <property type="evidence" value="ECO:0007669"/>
    <property type="project" value="UniProtKB-KW"/>
</dbReference>
<dbReference type="Gene3D" id="3.10.180.10">
    <property type="entry name" value="2,3-Dihydroxybiphenyl 1,2-Dioxygenase, domain 1"/>
    <property type="match status" value="1"/>
</dbReference>
<dbReference type="PATRIC" id="fig|45634.12.peg.1065"/>
<protein>
    <submittedName>
        <fullName evidence="2">Lactoylglutathione lyase or related lyase</fullName>
    </submittedName>
</protein>
<dbReference type="SUPFAM" id="SSF54593">
    <property type="entry name" value="Glyoxalase/Bleomycin resistance protein/Dihydroxybiphenyl dioxygenase"/>
    <property type="match status" value="1"/>
</dbReference>
<dbReference type="PANTHER" id="PTHR35006">
    <property type="entry name" value="GLYOXALASE FAMILY PROTEIN (AFU_ORTHOLOGUE AFUA_5G14830)"/>
    <property type="match status" value="1"/>
</dbReference>
<dbReference type="AlphaFoldDB" id="A0A139N1E9"/>
<comment type="caution">
    <text evidence="2">The sequence shown here is derived from an EMBL/GenBank/DDBJ whole genome shotgun (WGS) entry which is preliminary data.</text>
</comment>
<dbReference type="EMBL" id="LQRD01000036">
    <property type="protein sequence ID" value="KXT69838.1"/>
    <property type="molecule type" value="Genomic_DNA"/>
</dbReference>
<evidence type="ECO:0000259" key="1">
    <source>
        <dbReference type="PROSITE" id="PS51819"/>
    </source>
</evidence>
<dbReference type="Pfam" id="PF00903">
    <property type="entry name" value="Glyoxalase"/>
    <property type="match status" value="1"/>
</dbReference>
<dbReference type="Proteomes" id="UP000070377">
    <property type="component" value="Unassembled WGS sequence"/>
</dbReference>
<feature type="domain" description="VOC" evidence="1">
    <location>
        <begin position="1"/>
        <end position="119"/>
    </location>
</feature>
<proteinExistence type="predicted"/>
<evidence type="ECO:0000313" key="2">
    <source>
        <dbReference type="EMBL" id="KXT69838.1"/>
    </source>
</evidence>
<keyword evidence="2" id="KW-0456">Lyase</keyword>
<organism evidence="2 3">
    <name type="scientific">Streptococcus cristatus</name>
    <dbReference type="NCBI Taxonomy" id="45634"/>
    <lineage>
        <taxon>Bacteria</taxon>
        <taxon>Bacillati</taxon>
        <taxon>Bacillota</taxon>
        <taxon>Bacilli</taxon>
        <taxon>Lactobacillales</taxon>
        <taxon>Streptococcaceae</taxon>
        <taxon>Streptococcus</taxon>
    </lineage>
</organism>
<dbReference type="RefSeq" id="WP_061422697.1">
    <property type="nucleotide sequence ID" value="NZ_KQ969062.1"/>
</dbReference>
<dbReference type="CDD" id="cd07262">
    <property type="entry name" value="VOC_like"/>
    <property type="match status" value="1"/>
</dbReference>
<dbReference type="PROSITE" id="PS51819">
    <property type="entry name" value="VOC"/>
    <property type="match status" value="1"/>
</dbReference>
<dbReference type="InterPro" id="IPR029068">
    <property type="entry name" value="Glyas_Bleomycin-R_OHBP_Dase"/>
</dbReference>
<dbReference type="InterPro" id="IPR004360">
    <property type="entry name" value="Glyas_Fos-R_dOase_dom"/>
</dbReference>
<dbReference type="InterPro" id="IPR037523">
    <property type="entry name" value="VOC_core"/>
</dbReference>
<evidence type="ECO:0000313" key="3">
    <source>
        <dbReference type="Proteomes" id="UP000070377"/>
    </source>
</evidence>
<reference evidence="2 3" key="1">
    <citation type="submission" date="2016-01" db="EMBL/GenBank/DDBJ databases">
        <title>Highly variable Streptococcus oralis are common among viridans streptococci isolated from primates.</title>
        <authorList>
            <person name="Denapaite D."/>
            <person name="Rieger M."/>
            <person name="Koendgen S."/>
            <person name="Brueckner R."/>
            <person name="Ochigava I."/>
            <person name="Kappeler P."/>
            <person name="Maetz-Rensing K."/>
            <person name="Leendertz F."/>
            <person name="Hakenbeck R."/>
        </authorList>
    </citation>
    <scope>NUCLEOTIDE SEQUENCE [LARGE SCALE GENOMIC DNA]</scope>
    <source>
        <strain evidence="2 3">DD08</strain>
    </source>
</reference>
<name>A0A139N1E9_STRCR</name>